<dbReference type="EMBL" id="FCOJ02000016">
    <property type="protein sequence ID" value="SAK59701.1"/>
    <property type="molecule type" value="Genomic_DNA"/>
</dbReference>
<dbReference type="InterPro" id="IPR018893">
    <property type="entry name" value="T8SS_CsgF"/>
</dbReference>
<keyword evidence="3 4" id="KW-0732">Signal</keyword>
<organism evidence="5 6">
    <name type="scientific">Caballeronia glebae</name>
    <dbReference type="NCBI Taxonomy" id="1777143"/>
    <lineage>
        <taxon>Bacteria</taxon>
        <taxon>Pseudomonadati</taxon>
        <taxon>Pseudomonadota</taxon>
        <taxon>Betaproteobacteria</taxon>
        <taxon>Burkholderiales</taxon>
        <taxon>Burkholderiaceae</taxon>
        <taxon>Caballeronia</taxon>
    </lineage>
</organism>
<dbReference type="Pfam" id="PF10614">
    <property type="entry name" value="CsgF"/>
    <property type="match status" value="1"/>
</dbReference>
<dbReference type="RefSeq" id="WP_086967760.1">
    <property type="nucleotide sequence ID" value="NZ_FCOJ02000016.1"/>
</dbReference>
<dbReference type="OrthoDB" id="1443407at2"/>
<keyword evidence="6" id="KW-1185">Reference proteome</keyword>
<reference evidence="5" key="1">
    <citation type="submission" date="2016-01" db="EMBL/GenBank/DDBJ databases">
        <authorList>
            <person name="Peeters C."/>
        </authorList>
    </citation>
    <scope>NUCLEOTIDE SEQUENCE [LARGE SCALE GENOMIC DNA]</scope>
    <source>
        <strain evidence="5">LMG 29325</strain>
    </source>
</reference>
<evidence type="ECO:0000256" key="3">
    <source>
        <dbReference type="ARBA" id="ARBA00022729"/>
    </source>
</evidence>
<name>A0A158ANY6_9BURK</name>
<comment type="function">
    <text evidence="1">May be involved in the biogenesis of curli organelles.</text>
</comment>
<evidence type="ECO:0000313" key="6">
    <source>
        <dbReference type="Proteomes" id="UP000054596"/>
    </source>
</evidence>
<sequence>MKTNALLKRALLACALTLPVITAQATSLVYEPVNPNFGGNPLNGTNLLNEANAQNKYKDPSTASLGTSGQSTLDQFNTQLQQAILSRVASSISSSIVGTDGTLHPGTINTGNFSIAITQVTGGNLQVTTTDKTTGASTTFVVGNGQ</sequence>
<feature type="chain" id="PRO_5007620778" description="Curli production assembly/transport component CsgF" evidence="4">
    <location>
        <begin position="26"/>
        <end position="146"/>
    </location>
</feature>
<evidence type="ECO:0000256" key="2">
    <source>
        <dbReference type="ARBA" id="ARBA00014031"/>
    </source>
</evidence>
<dbReference type="Proteomes" id="UP000054596">
    <property type="component" value="Unassembled WGS sequence"/>
</dbReference>
<dbReference type="AlphaFoldDB" id="A0A158ANY6"/>
<protein>
    <recommendedName>
        <fullName evidence="2">Curli production assembly/transport component CsgF</fullName>
    </recommendedName>
</protein>
<comment type="caution">
    <text evidence="5">The sequence shown here is derived from an EMBL/GenBank/DDBJ whole genome shotgun (WGS) entry which is preliminary data.</text>
</comment>
<evidence type="ECO:0000256" key="1">
    <source>
        <dbReference type="ARBA" id="ARBA00003989"/>
    </source>
</evidence>
<evidence type="ECO:0000256" key="4">
    <source>
        <dbReference type="SAM" id="SignalP"/>
    </source>
</evidence>
<dbReference type="STRING" id="1777143.AWB82_02702"/>
<feature type="signal peptide" evidence="4">
    <location>
        <begin position="1"/>
        <end position="25"/>
    </location>
</feature>
<evidence type="ECO:0000313" key="5">
    <source>
        <dbReference type="EMBL" id="SAK59701.1"/>
    </source>
</evidence>
<proteinExistence type="predicted"/>
<accession>A0A158ANY6</accession>
<gene>
    <name evidence="5" type="ORF">AWB82_02702</name>
</gene>